<dbReference type="Proteomes" id="UP000070258">
    <property type="component" value="Unassembled WGS sequence"/>
</dbReference>
<evidence type="ECO:0000256" key="1">
    <source>
        <dbReference type="ARBA" id="ARBA00009981"/>
    </source>
</evidence>
<evidence type="ECO:0000313" key="4">
    <source>
        <dbReference type="Proteomes" id="UP000070258"/>
    </source>
</evidence>
<dbReference type="NCBIfam" id="TIGR01552">
    <property type="entry name" value="phd_fam"/>
    <property type="match status" value="1"/>
</dbReference>
<reference evidence="4" key="1">
    <citation type="submission" date="2016-02" db="EMBL/GenBank/DDBJ databases">
        <authorList>
            <person name="Wen L."/>
            <person name="He K."/>
            <person name="Yang H."/>
        </authorList>
    </citation>
    <scope>NUCLEOTIDE SEQUENCE [LARGE SCALE GENOMIC DNA]</scope>
    <source>
        <strain evidence="4">JCM 15929</strain>
    </source>
</reference>
<dbReference type="OrthoDB" id="488160at2"/>
<dbReference type="InterPro" id="IPR006442">
    <property type="entry name" value="Antitoxin_Phd/YefM"/>
</dbReference>
<dbReference type="SUPFAM" id="SSF143120">
    <property type="entry name" value="YefM-like"/>
    <property type="match status" value="1"/>
</dbReference>
<dbReference type="AlphaFoldDB" id="A0A138A8I0"/>
<dbReference type="Gene3D" id="3.40.1620.10">
    <property type="entry name" value="YefM-like domain"/>
    <property type="match status" value="1"/>
</dbReference>
<comment type="caution">
    <text evidence="3">The sequence shown here is derived from an EMBL/GenBank/DDBJ whole genome shotgun (WGS) entry which is preliminary data.</text>
</comment>
<accession>A0A138A8I0</accession>
<dbReference type="RefSeq" id="WP_068572625.1">
    <property type="nucleotide sequence ID" value="NZ_LSRF01000056.1"/>
</dbReference>
<dbReference type="InterPro" id="IPR036165">
    <property type="entry name" value="YefM-like_sf"/>
</dbReference>
<dbReference type="STRING" id="239498.AXK60_11805"/>
<dbReference type="EMBL" id="LSRF01000056">
    <property type="protein sequence ID" value="KXP06742.1"/>
    <property type="molecule type" value="Genomic_DNA"/>
</dbReference>
<evidence type="ECO:0000256" key="2">
    <source>
        <dbReference type="RuleBase" id="RU362080"/>
    </source>
</evidence>
<organism evidence="3 4">
    <name type="scientific">Tsukamurella pseudospumae</name>
    <dbReference type="NCBI Taxonomy" id="239498"/>
    <lineage>
        <taxon>Bacteria</taxon>
        <taxon>Bacillati</taxon>
        <taxon>Actinomycetota</taxon>
        <taxon>Actinomycetes</taxon>
        <taxon>Mycobacteriales</taxon>
        <taxon>Tsukamurellaceae</taxon>
        <taxon>Tsukamurella</taxon>
    </lineage>
</organism>
<comment type="function">
    <text evidence="2">Antitoxin component of a type II toxin-antitoxin (TA) system.</text>
</comment>
<sequence>MTSIPLHRARAALSWIVERSATCPVTITRNGKPVAVVVSPAMVEQGEPINSDLRAALRADLLHALAILSPSQAPGNRPEER</sequence>
<name>A0A138A8I0_9ACTN</name>
<gene>
    <name evidence="3" type="ORF">AXK60_11805</name>
</gene>
<comment type="similarity">
    <text evidence="1 2">Belongs to the phD/YefM antitoxin family.</text>
</comment>
<proteinExistence type="inferred from homology"/>
<dbReference type="Pfam" id="PF02604">
    <property type="entry name" value="PhdYeFM_antitox"/>
    <property type="match status" value="1"/>
</dbReference>
<protein>
    <recommendedName>
        <fullName evidence="2">Antitoxin</fullName>
    </recommendedName>
</protein>
<evidence type="ECO:0000313" key="3">
    <source>
        <dbReference type="EMBL" id="KXP06742.1"/>
    </source>
</evidence>